<dbReference type="RefSeq" id="XP_066075000.1">
    <property type="nucleotide sequence ID" value="XM_066218903.1"/>
</dbReference>
<gene>
    <name evidence="1" type="ORF">L201_003143</name>
</gene>
<proteinExistence type="predicted"/>
<reference evidence="1 2" key="1">
    <citation type="submission" date="2024-01" db="EMBL/GenBank/DDBJ databases">
        <title>Comparative genomics of Cryptococcus and Kwoniella reveals pathogenesis evolution and contrasting modes of karyotype evolution via chromosome fusion or intercentromeric recombination.</title>
        <authorList>
            <person name="Coelho M.A."/>
            <person name="David-Palma M."/>
            <person name="Shea T."/>
            <person name="Bowers K."/>
            <person name="McGinley-Smith S."/>
            <person name="Mohammad A.W."/>
            <person name="Gnirke A."/>
            <person name="Yurkov A.M."/>
            <person name="Nowrousian M."/>
            <person name="Sun S."/>
            <person name="Cuomo C.A."/>
            <person name="Heitman J."/>
        </authorList>
    </citation>
    <scope>NUCLEOTIDE SEQUENCE [LARGE SCALE GENOMIC DNA]</scope>
    <source>
        <strain evidence="1 2">CBS 6074</strain>
    </source>
</reference>
<protein>
    <recommendedName>
        <fullName evidence="3">DUF3604 domain-containing protein</fullName>
    </recommendedName>
</protein>
<organism evidence="1 2">
    <name type="scientific">Kwoniella dendrophila CBS 6074</name>
    <dbReference type="NCBI Taxonomy" id="1295534"/>
    <lineage>
        <taxon>Eukaryota</taxon>
        <taxon>Fungi</taxon>
        <taxon>Dikarya</taxon>
        <taxon>Basidiomycota</taxon>
        <taxon>Agaricomycotina</taxon>
        <taxon>Tremellomycetes</taxon>
        <taxon>Tremellales</taxon>
        <taxon>Cryptococcaceae</taxon>
        <taxon>Kwoniella</taxon>
    </lineage>
</organism>
<evidence type="ECO:0000313" key="2">
    <source>
        <dbReference type="Proteomes" id="UP001355207"/>
    </source>
</evidence>
<dbReference type="Gene3D" id="3.20.20.140">
    <property type="entry name" value="Metal-dependent hydrolases"/>
    <property type="match status" value="1"/>
</dbReference>
<dbReference type="GeneID" id="91093813"/>
<dbReference type="AlphaFoldDB" id="A0AAX4JS13"/>
<dbReference type="InterPro" id="IPR016195">
    <property type="entry name" value="Pol/histidinol_Pase-like"/>
</dbReference>
<name>A0AAX4JS13_9TREE</name>
<dbReference type="Proteomes" id="UP001355207">
    <property type="component" value="Chromosome 4"/>
</dbReference>
<sequence length="765" mass="84601">MIWSNLHQLIAGSWQEIRLTYTVGSSGLADGAWIKATFKTPLIFRVVFQTSDPKAANYVSAEYEAAELLPGQIPSTVQGLSVRFDQKGHERPFQKSIIVDIVDGFLNVGDKIHLRLGDRRMGGAGTRVQTFRFRFYVDPVGTSRFSAVPNDIRLQIVPRPPNNIVVLAPRLVQPSQDPVKVVVRAEDIWGNTITNTPLSIVLNLINTRTKETEEWRNIQLPANGWSTRTEVFELSKSGSYRIEAGLPVDKAYVKAGSTLITIDSDSPGSIYYGDLHVHSDDTVGTNDSLYNFSYAKECAGLDVVGYTANDFNVTKDNWDATVKLIDELNKIYPGTEWCGNTAVGGDHNVVFLDDHNREFPYDRHDNVARSFEWNDQMQSDTIEPGTWPIDDLYATYAHQPESHLLIPHIGGRRANLGWNHPKLERLIEVGSAWGHFEWFLHDAISRGYKLGVSANSDEHRGRCGGGIPGTAVFGTRGGLTGIVAGKLNKPTIASALRARHTFATTGQRLVGLTWLESHSAVKQGDEVKINSSSAKIGFRFLGQSAGFQSIKAYSSQGIILDRNLHAEVGYSESHIRVSWGGARVKDRYREAKWHGVLTVTNGIVRGIKRMSDDNTHPEETHWTDNEGRIHFTSSTSGDVDGIVLDIEWFGGIVGQIQVDGAIEGYVKVGDPLKPPPFRHSPIFSLKAERAILYGQTAKVKEELGGVDMFVAIERIAKPNTLPTALSGVLDIQAKNGPHGFEPVWFVAEQVDGPKVWTSPIFLEFP</sequence>
<accession>A0AAX4JS13</accession>
<dbReference type="EMBL" id="CP144101">
    <property type="protein sequence ID" value="WWC88237.1"/>
    <property type="molecule type" value="Genomic_DNA"/>
</dbReference>
<dbReference type="SUPFAM" id="SSF89550">
    <property type="entry name" value="PHP domain-like"/>
    <property type="match status" value="1"/>
</dbReference>
<evidence type="ECO:0008006" key="3">
    <source>
        <dbReference type="Google" id="ProtNLM"/>
    </source>
</evidence>
<keyword evidence="2" id="KW-1185">Reference proteome</keyword>
<evidence type="ECO:0000313" key="1">
    <source>
        <dbReference type="EMBL" id="WWC88237.1"/>
    </source>
</evidence>